<reference evidence="8 9" key="1">
    <citation type="submission" date="2016-11" db="EMBL/GenBank/DDBJ databases">
        <authorList>
            <person name="Jaros S."/>
            <person name="Januszkiewicz K."/>
            <person name="Wedrychowicz H."/>
        </authorList>
    </citation>
    <scope>NUCLEOTIDE SEQUENCE [LARGE SCALE GENOMIC DNA]</scope>
    <source>
        <strain evidence="8 9">DSM 22153</strain>
    </source>
</reference>
<dbReference type="NCBIfam" id="TIGR01414">
    <property type="entry name" value="autotrans_barl"/>
    <property type="match status" value="1"/>
</dbReference>
<dbReference type="InterPro" id="IPR006315">
    <property type="entry name" value="OM_autotransptr_brl_dom"/>
</dbReference>
<evidence type="ECO:0000256" key="3">
    <source>
        <dbReference type="ARBA" id="ARBA00023136"/>
    </source>
</evidence>
<evidence type="ECO:0000256" key="1">
    <source>
        <dbReference type="ARBA" id="ARBA00004442"/>
    </source>
</evidence>
<dbReference type="GO" id="GO:0009279">
    <property type="term" value="C:cell outer membrane"/>
    <property type="evidence" value="ECO:0007669"/>
    <property type="project" value="UniProtKB-SubCell"/>
</dbReference>
<dbReference type="Gene3D" id="2.40.160.20">
    <property type="match status" value="1"/>
</dbReference>
<accession>A0A1M7HL53</accession>
<dbReference type="SUPFAM" id="SSF56925">
    <property type="entry name" value="OMPA-like"/>
    <property type="match status" value="1"/>
</dbReference>
<evidence type="ECO:0000256" key="4">
    <source>
        <dbReference type="ARBA" id="ARBA00023237"/>
    </source>
</evidence>
<evidence type="ECO:0000259" key="7">
    <source>
        <dbReference type="Pfam" id="PF13505"/>
    </source>
</evidence>
<gene>
    <name evidence="8" type="ORF">SAMN05444272_2256</name>
</gene>
<comment type="subcellular location">
    <subcellularLocation>
        <location evidence="1">Cell outer membrane</location>
    </subcellularLocation>
</comment>
<organism evidence="8 9">
    <name type="scientific">Roseibium suaedae</name>
    <dbReference type="NCBI Taxonomy" id="735517"/>
    <lineage>
        <taxon>Bacteria</taxon>
        <taxon>Pseudomonadati</taxon>
        <taxon>Pseudomonadota</taxon>
        <taxon>Alphaproteobacteria</taxon>
        <taxon>Hyphomicrobiales</taxon>
        <taxon>Stappiaceae</taxon>
        <taxon>Roseibium</taxon>
    </lineage>
</organism>
<comment type="similarity">
    <text evidence="5">Belongs to the Omp25/RopB family.</text>
</comment>
<keyword evidence="2 6" id="KW-0732">Signal</keyword>
<dbReference type="AlphaFoldDB" id="A0A1M7HL53"/>
<sequence length="220" mass="23411">MKRLALAGLSAVAITGVAAPVFAADLPQPAEPAPYVDNYAPAARFDWSGFYAGANLGWGFGNFDNRNAPDIDANGVTGGIHAGYNIMLNPNVLAGVEADFMFSDMEDSKTVGGNTFKNSSSWNSTVRGRLGYTFDKFMVYGTGGLAIADLETKVNGNKKDKTAVGWTVGAGVEGAITQNVTARIEYDYQDYGSEKYSIGGAGYRTDFDQSLVRAGISYKF</sequence>
<evidence type="ECO:0000313" key="9">
    <source>
        <dbReference type="Proteomes" id="UP000186002"/>
    </source>
</evidence>
<evidence type="ECO:0000256" key="6">
    <source>
        <dbReference type="SAM" id="SignalP"/>
    </source>
</evidence>
<evidence type="ECO:0000256" key="5">
    <source>
        <dbReference type="ARBA" id="ARBA00038306"/>
    </source>
</evidence>
<dbReference type="Proteomes" id="UP000186002">
    <property type="component" value="Unassembled WGS sequence"/>
</dbReference>
<dbReference type="InterPro" id="IPR011250">
    <property type="entry name" value="OMP/PagP_B-barrel"/>
</dbReference>
<name>A0A1M7HL53_9HYPH</name>
<dbReference type="PANTHER" id="PTHR34001:SF3">
    <property type="entry name" value="BLL7405 PROTEIN"/>
    <property type="match status" value="1"/>
</dbReference>
<dbReference type="InterPro" id="IPR051692">
    <property type="entry name" value="OMP-like"/>
</dbReference>
<protein>
    <submittedName>
        <fullName evidence="8">Outer membrane immunogenic protein</fullName>
    </submittedName>
</protein>
<keyword evidence="4" id="KW-0998">Cell outer membrane</keyword>
<feature type="domain" description="Outer membrane protein beta-barrel" evidence="7">
    <location>
        <begin position="41"/>
        <end position="220"/>
    </location>
</feature>
<keyword evidence="3" id="KW-0472">Membrane</keyword>
<dbReference type="STRING" id="735517.SAMN05444272_2256"/>
<dbReference type="OrthoDB" id="268975at2"/>
<dbReference type="EMBL" id="FRBW01000002">
    <property type="protein sequence ID" value="SHM29063.1"/>
    <property type="molecule type" value="Genomic_DNA"/>
</dbReference>
<dbReference type="PANTHER" id="PTHR34001">
    <property type="entry name" value="BLL7405 PROTEIN"/>
    <property type="match status" value="1"/>
</dbReference>
<evidence type="ECO:0000256" key="2">
    <source>
        <dbReference type="ARBA" id="ARBA00022729"/>
    </source>
</evidence>
<evidence type="ECO:0000313" key="8">
    <source>
        <dbReference type="EMBL" id="SHM29063.1"/>
    </source>
</evidence>
<feature type="signal peptide" evidence="6">
    <location>
        <begin position="1"/>
        <end position="23"/>
    </location>
</feature>
<proteinExistence type="inferred from homology"/>
<dbReference type="InterPro" id="IPR027385">
    <property type="entry name" value="Beta-barrel_OMP"/>
</dbReference>
<dbReference type="RefSeq" id="WP_073013834.1">
    <property type="nucleotide sequence ID" value="NZ_FRBW01000002.1"/>
</dbReference>
<keyword evidence="9" id="KW-1185">Reference proteome</keyword>
<feature type="chain" id="PRO_5009926535" evidence="6">
    <location>
        <begin position="24"/>
        <end position="220"/>
    </location>
</feature>
<dbReference type="Pfam" id="PF13505">
    <property type="entry name" value="OMP_b-brl"/>
    <property type="match status" value="1"/>
</dbReference>